<sequence length="1006" mass="112397">MVTVARATRKSTRSKSGTSSTVRKTSRSTGVVDSPPISPPVNRSQVSGASRVLTTSESGDPNLSPFFMHSADHPGLNIISHRLDETNYGDWSVAMLISLDAKNKTGFIDGTLPRPLESDVNFRLWSRCNSMVKSWLLNSVSPQIYRSILRMNDASDIWRDLHSRFNLTNLPRTYNLTQEIQDLRQGTLSLSEYYTRLKTLWDQLDSTEALDDPCICGKAIRLQQKAERAKIVKFLAGLNESYAIIRRQIIAKKVLPSLAEVYHILDQDNSQQGFSNVVAPPVAFQVSESVMTTGMDPTVYYVQNGPHKGRPICSYCNRVGHIAERCYKKHGFPPGFTPKGKNGEKFQKPKPVAANVTMVPAESIDPTQSLENMMGALSKEQLQQFIAMFSSQLQTQPQNVSAVASTSQSDNIGISFSPSTYCFIGILTVAQHTLSSTTWVIDSGATHHVSHDRNLFLTMDTSVMSSVNLPTGPTVKISGVGTLRLNSNILLKNVLFIPEFRLNLLSISSLTDDIGSKVIFDKTSCEIQDPIKARMLGQGRRVANLYVLDIEDPPISVNAVVDISMWHRRLGHASLQRLDVISESLGTTKHKNKGSDYCHVCHLAKQRKLSFPSPNKVCNEIFDMLHIDIWGPFSVETVEGFKYFLTIVDDHSRATWIYLLRNKSEVLTVFPGFIEQIENQYKVKVKAVRSDNAPELRFVSLYQQKGIASFHSCPETPEQNSVVERKHQHILNVARALMFQSQVPLSLWGDCVLTAVFLINRTPSQLLMNKTPYEILTGTPPQYDQLKTFGCLCYSSTSPKQRHKFQPRSKACVFLGYPSGYKGYKLMDLESNTVFISRNVIFHEEVFPLAIDPKSEKSLELFTPMVPVPSGIQQSSFSSLPSQISDLPPQISSQRVRKPPAHLSDYHCNTMQSNHKYPISSTLSYSKISPSHMCYINNITKIPIPTTYAEAQDTKEWCEAVDAEIGAMESTNTWEITTLPAGKKAVGCKWVFTLKFLADGSLESCC</sequence>
<gene>
    <name evidence="4" type="ORF">ISN44_As06g031530</name>
</gene>
<reference evidence="4 5" key="1">
    <citation type="submission" date="2020-12" db="EMBL/GenBank/DDBJ databases">
        <title>Concerted genomic and epigenomic changes stabilize Arabidopsis allopolyploids.</title>
        <authorList>
            <person name="Chen Z."/>
        </authorList>
    </citation>
    <scope>NUCLEOTIDE SEQUENCE [LARGE SCALE GENOMIC DNA]</scope>
    <source>
        <strain evidence="4">As9502</strain>
        <tissue evidence="4">Leaf</tissue>
    </source>
</reference>
<organism evidence="4 5">
    <name type="scientific">Arabidopsis suecica</name>
    <name type="common">Swedish thale-cress</name>
    <name type="synonym">Cardaminopsis suecica</name>
    <dbReference type="NCBI Taxonomy" id="45249"/>
    <lineage>
        <taxon>Eukaryota</taxon>
        <taxon>Viridiplantae</taxon>
        <taxon>Streptophyta</taxon>
        <taxon>Embryophyta</taxon>
        <taxon>Tracheophyta</taxon>
        <taxon>Spermatophyta</taxon>
        <taxon>Magnoliopsida</taxon>
        <taxon>eudicotyledons</taxon>
        <taxon>Gunneridae</taxon>
        <taxon>Pentapetalae</taxon>
        <taxon>rosids</taxon>
        <taxon>malvids</taxon>
        <taxon>Brassicales</taxon>
        <taxon>Brassicaceae</taxon>
        <taxon>Camelineae</taxon>
        <taxon>Arabidopsis</taxon>
    </lineage>
</organism>
<dbReference type="Pfam" id="PF13976">
    <property type="entry name" value="gag_pre-integrs"/>
    <property type="match status" value="1"/>
</dbReference>
<comment type="caution">
    <text evidence="4">The sequence shown here is derived from an EMBL/GenBank/DDBJ whole genome shotgun (WGS) entry which is preliminary data.</text>
</comment>
<keyword evidence="1" id="KW-0378">Hydrolase</keyword>
<dbReference type="Pfam" id="PF03732">
    <property type="entry name" value="Retrotrans_gag"/>
    <property type="match status" value="1"/>
</dbReference>
<dbReference type="EMBL" id="JAEFBJ010000006">
    <property type="protein sequence ID" value="KAG7598947.1"/>
    <property type="molecule type" value="Genomic_DNA"/>
</dbReference>
<dbReference type="InterPro" id="IPR001584">
    <property type="entry name" value="Integrase_cat-core"/>
</dbReference>
<evidence type="ECO:0000259" key="3">
    <source>
        <dbReference type="PROSITE" id="PS50994"/>
    </source>
</evidence>
<dbReference type="GO" id="GO:0015074">
    <property type="term" value="P:DNA integration"/>
    <property type="evidence" value="ECO:0007669"/>
    <property type="project" value="InterPro"/>
</dbReference>
<proteinExistence type="predicted"/>
<dbReference type="PANTHER" id="PTHR42648:SF31">
    <property type="entry name" value="RNA-DIRECTED DNA POLYMERASE"/>
    <property type="match status" value="1"/>
</dbReference>
<feature type="compositionally biased region" description="Polar residues" evidence="2">
    <location>
        <begin position="41"/>
        <end position="56"/>
    </location>
</feature>
<feature type="domain" description="Integrase catalytic" evidence="3">
    <location>
        <begin position="610"/>
        <end position="780"/>
    </location>
</feature>
<dbReference type="Pfam" id="PF22936">
    <property type="entry name" value="Pol_BBD"/>
    <property type="match status" value="1"/>
</dbReference>
<dbReference type="InterPro" id="IPR025724">
    <property type="entry name" value="GAG-pre-integrase_dom"/>
</dbReference>
<accession>A0A8T2CHH8</accession>
<evidence type="ECO:0000313" key="4">
    <source>
        <dbReference type="EMBL" id="KAG7598947.1"/>
    </source>
</evidence>
<keyword evidence="1" id="KW-0645">Protease</keyword>
<dbReference type="PROSITE" id="PS50994">
    <property type="entry name" value="INTEGRASE"/>
    <property type="match status" value="1"/>
</dbReference>
<dbReference type="InterPro" id="IPR039537">
    <property type="entry name" value="Retrotran_Ty1/copia-like"/>
</dbReference>
<dbReference type="Pfam" id="PF25597">
    <property type="entry name" value="SH3_retrovirus"/>
    <property type="match status" value="1"/>
</dbReference>
<dbReference type="PANTHER" id="PTHR42648">
    <property type="entry name" value="TRANSPOSASE, PUTATIVE-RELATED"/>
    <property type="match status" value="1"/>
</dbReference>
<evidence type="ECO:0000313" key="5">
    <source>
        <dbReference type="Proteomes" id="UP000694251"/>
    </source>
</evidence>
<name>A0A8T2CHH8_ARASU</name>
<dbReference type="Pfam" id="PF00665">
    <property type="entry name" value="rve"/>
    <property type="match status" value="1"/>
</dbReference>
<dbReference type="GO" id="GO:0006508">
    <property type="term" value="P:proteolysis"/>
    <property type="evidence" value="ECO:0007669"/>
    <property type="project" value="UniProtKB-KW"/>
</dbReference>
<dbReference type="AlphaFoldDB" id="A0A8T2CHH8"/>
<dbReference type="Pfam" id="PF14244">
    <property type="entry name" value="Retrotran_gag_3"/>
    <property type="match status" value="1"/>
</dbReference>
<keyword evidence="5" id="KW-1185">Reference proteome</keyword>
<dbReference type="InterPro" id="IPR054722">
    <property type="entry name" value="PolX-like_BBD"/>
</dbReference>
<dbReference type="InterPro" id="IPR057670">
    <property type="entry name" value="SH3_retrovirus"/>
</dbReference>
<evidence type="ECO:0000256" key="2">
    <source>
        <dbReference type="SAM" id="MobiDB-lite"/>
    </source>
</evidence>
<dbReference type="InterPro" id="IPR005162">
    <property type="entry name" value="Retrotrans_gag_dom"/>
</dbReference>
<evidence type="ECO:0000256" key="1">
    <source>
        <dbReference type="ARBA" id="ARBA00022670"/>
    </source>
</evidence>
<dbReference type="OrthoDB" id="1098423at2759"/>
<dbReference type="InterPro" id="IPR029472">
    <property type="entry name" value="Copia-like_N"/>
</dbReference>
<dbReference type="Proteomes" id="UP000694251">
    <property type="component" value="Chromosome 6"/>
</dbReference>
<feature type="region of interest" description="Disordered" evidence="2">
    <location>
        <begin position="1"/>
        <end position="56"/>
    </location>
</feature>
<dbReference type="GO" id="GO:0008233">
    <property type="term" value="F:peptidase activity"/>
    <property type="evidence" value="ECO:0007669"/>
    <property type="project" value="UniProtKB-KW"/>
</dbReference>
<feature type="compositionally biased region" description="Low complexity" evidence="2">
    <location>
        <begin position="14"/>
        <end position="32"/>
    </location>
</feature>
<protein>
    <submittedName>
        <fullName evidence="4">Retrotransposon Copia-like N-terminal</fullName>
    </submittedName>
</protein>